<keyword evidence="1 5" id="KW-1003">Cell membrane</keyword>
<accession>A0A386H3H8</accession>
<comment type="function">
    <text evidence="5 6">Cell division protein that is involved in the assembly of the Z ring. May serve as a membrane anchor for the Z ring.</text>
</comment>
<keyword evidence="2 5" id="KW-0132">Cell division</keyword>
<evidence type="ECO:0000256" key="5">
    <source>
        <dbReference type="HAMAP-Rule" id="MF_02033"/>
    </source>
</evidence>
<evidence type="ECO:0000256" key="1">
    <source>
        <dbReference type="ARBA" id="ARBA00022475"/>
    </source>
</evidence>
<keyword evidence="4 5" id="KW-0131">Cell cycle</keyword>
<protein>
    <recommendedName>
        <fullName evidence="5 6">Cell division protein FtsA</fullName>
    </recommendedName>
</protein>
<evidence type="ECO:0000313" key="9">
    <source>
        <dbReference type="Proteomes" id="UP000266301"/>
    </source>
</evidence>
<dbReference type="Pfam" id="PF02491">
    <property type="entry name" value="SHS2_FTSA"/>
    <property type="match status" value="1"/>
</dbReference>
<dbReference type="Gene3D" id="3.30.420.40">
    <property type="match status" value="2"/>
</dbReference>
<keyword evidence="9" id="KW-1185">Reference proteome</keyword>
<gene>
    <name evidence="5 8" type="primary">ftsA</name>
    <name evidence="8" type="ORF">D4Z93_06245</name>
</gene>
<evidence type="ECO:0000256" key="3">
    <source>
        <dbReference type="ARBA" id="ARBA00023136"/>
    </source>
</evidence>
<comment type="subcellular location">
    <subcellularLocation>
        <location evidence="5">Cell membrane</location>
        <topology evidence="5">Peripheral membrane protein</topology>
        <orientation evidence="5">Cytoplasmic side</orientation>
    </subcellularLocation>
    <text evidence="5">Localizes to the Z ring in an FtsZ-dependent manner. Targeted to the membrane through a conserved C-terminal amphipathic helix.</text>
</comment>
<dbReference type="AlphaFoldDB" id="A0A386H3H8"/>
<comment type="similarity">
    <text evidence="5 6">Belongs to the FtsA/MreB family.</text>
</comment>
<dbReference type="SUPFAM" id="SSF53067">
    <property type="entry name" value="Actin-like ATPase domain"/>
    <property type="match status" value="2"/>
</dbReference>
<dbReference type="NCBIfam" id="TIGR01174">
    <property type="entry name" value="ftsA"/>
    <property type="match status" value="1"/>
</dbReference>
<evidence type="ECO:0000259" key="7">
    <source>
        <dbReference type="SMART" id="SM00842"/>
    </source>
</evidence>
<dbReference type="OrthoDB" id="9768127at2"/>
<dbReference type="InterPro" id="IPR043129">
    <property type="entry name" value="ATPase_NBD"/>
</dbReference>
<feature type="domain" description="SHS2" evidence="7">
    <location>
        <begin position="5"/>
        <end position="193"/>
    </location>
</feature>
<dbReference type="InterPro" id="IPR003494">
    <property type="entry name" value="SHS2_FtsA"/>
</dbReference>
<evidence type="ECO:0000256" key="2">
    <source>
        <dbReference type="ARBA" id="ARBA00022618"/>
    </source>
</evidence>
<dbReference type="Pfam" id="PF14450">
    <property type="entry name" value="FtsA"/>
    <property type="match status" value="1"/>
</dbReference>
<dbReference type="Proteomes" id="UP000266301">
    <property type="component" value="Chromosome"/>
</dbReference>
<dbReference type="EMBL" id="CP032416">
    <property type="protein sequence ID" value="AYD40138.1"/>
    <property type="molecule type" value="Genomic_DNA"/>
</dbReference>
<dbReference type="CDD" id="cd24048">
    <property type="entry name" value="ASKHA_NBD_FtsA"/>
    <property type="match status" value="1"/>
</dbReference>
<proteinExistence type="inferred from homology"/>
<evidence type="ECO:0000256" key="4">
    <source>
        <dbReference type="ARBA" id="ARBA00023306"/>
    </source>
</evidence>
<dbReference type="InterPro" id="IPR050696">
    <property type="entry name" value="FtsA/MreB"/>
</dbReference>
<dbReference type="PANTHER" id="PTHR32432">
    <property type="entry name" value="CELL DIVISION PROTEIN FTSA-RELATED"/>
    <property type="match status" value="1"/>
</dbReference>
<dbReference type="KEGG" id="cfer:D4Z93_06245"/>
<evidence type="ECO:0000256" key="6">
    <source>
        <dbReference type="PIRNR" id="PIRNR003101"/>
    </source>
</evidence>
<dbReference type="GO" id="GO:0032153">
    <property type="term" value="C:cell division site"/>
    <property type="evidence" value="ECO:0007669"/>
    <property type="project" value="UniProtKB-UniRule"/>
</dbReference>
<reference evidence="8 9" key="1">
    <citation type="journal article" date="2019" name="Int. J. Syst. Evol. Microbiol.">
        <title>Clostridium fermenticellae sp. nov., isolated from the mud in a fermentation cellar for the production of the Chinese liquor, baijiu.</title>
        <authorList>
            <person name="Xu P.X."/>
            <person name="Chai L.J."/>
            <person name="Qiu T."/>
            <person name="Zhang X.J."/>
            <person name="Lu Z.M."/>
            <person name="Xiao C."/>
            <person name="Wang S.T."/>
            <person name="Shen C.H."/>
            <person name="Shi J.S."/>
            <person name="Xu Z.H."/>
        </authorList>
    </citation>
    <scope>NUCLEOTIDE SEQUENCE [LARGE SCALE GENOMIC DNA]</scope>
    <source>
        <strain evidence="8 9">JN500901</strain>
    </source>
</reference>
<comment type="subunit">
    <text evidence="5">Self-interacts. Interacts with FtsZ.</text>
</comment>
<name>A0A386H3H8_9CLOT</name>
<dbReference type="InterPro" id="IPR020823">
    <property type="entry name" value="Cell_div_FtsA"/>
</dbReference>
<sequence length="423" mass="46139">MSEYIIGMDIGSSKICAAAGKVDKHGVMQIMGITSSVCRGVQRGIVVDIDATSEAIGKCINSLEGMIDAKISGVYISLPGIISELKLNKGVVAISSEDKEIKENDVRRVLKAAKVITIPSDKEIIGVIPQQYIIDGYDKIKDPVGMSGLRLEADVQLILAQSAVVNNIFKSINKSGLKVLGIVFEPIAMSEVILKREEIERGVAVVDVGADCINIYIFSGGKLVHIDSIPLGGNTITNDIAICLKLPFSEAENIKKKYGNVGEKHSNGDSNVEIISEYNSKIKVEFSILKQIIEARIEEILCMIGEKVSSSGHYDKLSGIVIVGGGLALIKDIEEFSQRILQKPVRVGIPNYIGASNPLYASVVGIVKDVADLVKNKKDVFGNEDSTEKKYDEWTKEKSKKSDKYENNTGFLLKIKEFFTDFF</sequence>
<dbReference type="HAMAP" id="MF_02033">
    <property type="entry name" value="FtsA"/>
    <property type="match status" value="1"/>
</dbReference>
<evidence type="ECO:0000313" key="8">
    <source>
        <dbReference type="EMBL" id="AYD40138.1"/>
    </source>
</evidence>
<organism evidence="8 9">
    <name type="scientific">Clostridium fermenticellae</name>
    <dbReference type="NCBI Taxonomy" id="2068654"/>
    <lineage>
        <taxon>Bacteria</taxon>
        <taxon>Bacillati</taxon>
        <taxon>Bacillota</taxon>
        <taxon>Clostridia</taxon>
        <taxon>Eubacteriales</taxon>
        <taxon>Clostridiaceae</taxon>
        <taxon>Clostridium</taxon>
    </lineage>
</organism>
<dbReference type="GO" id="GO:0009898">
    <property type="term" value="C:cytoplasmic side of plasma membrane"/>
    <property type="evidence" value="ECO:0007669"/>
    <property type="project" value="UniProtKB-UniRule"/>
</dbReference>
<dbReference type="PANTHER" id="PTHR32432:SF4">
    <property type="entry name" value="CELL DIVISION PROTEIN FTSA"/>
    <property type="match status" value="1"/>
</dbReference>
<dbReference type="GO" id="GO:0043093">
    <property type="term" value="P:FtsZ-dependent cytokinesis"/>
    <property type="evidence" value="ECO:0007669"/>
    <property type="project" value="UniProtKB-UniRule"/>
</dbReference>
<dbReference type="RefSeq" id="WP_119971396.1">
    <property type="nucleotide sequence ID" value="NZ_CP032416.1"/>
</dbReference>
<dbReference type="PIRSF" id="PIRSF003101">
    <property type="entry name" value="FtsA"/>
    <property type="match status" value="1"/>
</dbReference>
<keyword evidence="3 5" id="KW-0472">Membrane</keyword>
<dbReference type="SMART" id="SM00842">
    <property type="entry name" value="FtsA"/>
    <property type="match status" value="1"/>
</dbReference>
<dbReference type="Gene3D" id="3.30.1490.110">
    <property type="match status" value="1"/>
</dbReference>